<dbReference type="PANTHER" id="PTHR24093:SF369">
    <property type="entry name" value="CALCIUM-TRANSPORTING ATPASE"/>
    <property type="match status" value="1"/>
</dbReference>
<comment type="subcellular location">
    <subcellularLocation>
        <location evidence="1">Endomembrane system</location>
        <topology evidence="1">Multi-pass membrane protein</topology>
    </subcellularLocation>
</comment>
<dbReference type="Gene3D" id="1.20.1110.10">
    <property type="entry name" value="Calcium-transporting ATPase, transmembrane domain"/>
    <property type="match status" value="1"/>
</dbReference>
<dbReference type="WBParaSite" id="SCUD_0000791501-mRNA-1">
    <property type="protein sequence ID" value="SCUD_0000791501-mRNA-1"/>
    <property type="gene ID" value="SCUD_0000791501"/>
</dbReference>
<evidence type="ECO:0000313" key="6">
    <source>
        <dbReference type="EMBL" id="VDP28351.1"/>
    </source>
</evidence>
<keyword evidence="7" id="KW-1185">Reference proteome</keyword>
<dbReference type="InterPro" id="IPR006068">
    <property type="entry name" value="ATPase_P-typ_cation-transptr_C"/>
</dbReference>
<evidence type="ECO:0000259" key="5">
    <source>
        <dbReference type="Pfam" id="PF00689"/>
    </source>
</evidence>
<dbReference type="STRING" id="6186.A0A183JYV8"/>
<keyword evidence="2" id="KW-0479">Metal-binding</keyword>
<proteinExistence type="predicted"/>
<dbReference type="EMBL" id="UZAK01032521">
    <property type="protein sequence ID" value="VDP28351.1"/>
    <property type="molecule type" value="Genomic_DNA"/>
</dbReference>
<evidence type="ECO:0000256" key="2">
    <source>
        <dbReference type="ARBA" id="ARBA00022723"/>
    </source>
</evidence>
<evidence type="ECO:0000256" key="4">
    <source>
        <dbReference type="SAM" id="Phobius"/>
    </source>
</evidence>
<keyword evidence="4" id="KW-0472">Membrane</keyword>
<keyword evidence="3" id="KW-0460">Magnesium</keyword>
<protein>
    <submittedName>
        <fullName evidence="8">Cation_ATPase_C domain-containing protein</fullName>
    </submittedName>
</protein>
<feature type="transmembrane region" description="Helical" evidence="4">
    <location>
        <begin position="15"/>
        <end position="34"/>
    </location>
</feature>
<dbReference type="GO" id="GO:0051480">
    <property type="term" value="P:regulation of cytosolic calcium ion concentration"/>
    <property type="evidence" value="ECO:0007669"/>
    <property type="project" value="TreeGrafter"/>
</dbReference>
<keyword evidence="4" id="KW-1133">Transmembrane helix</keyword>
<feature type="domain" description="Cation-transporting P-type ATPase C-terminal" evidence="5">
    <location>
        <begin position="12"/>
        <end position="105"/>
    </location>
</feature>
<evidence type="ECO:0000256" key="3">
    <source>
        <dbReference type="ARBA" id="ARBA00022842"/>
    </source>
</evidence>
<dbReference type="PANTHER" id="PTHR24093">
    <property type="entry name" value="CATION TRANSPORTING ATPASE"/>
    <property type="match status" value="1"/>
</dbReference>
<keyword evidence="4" id="KW-0812">Transmembrane</keyword>
<evidence type="ECO:0000256" key="1">
    <source>
        <dbReference type="ARBA" id="ARBA00004127"/>
    </source>
</evidence>
<accession>A0A183JYV8</accession>
<dbReference type="InterPro" id="IPR023298">
    <property type="entry name" value="ATPase_P-typ_TM_dom_sf"/>
</dbReference>
<gene>
    <name evidence="6" type="ORF">SCUD_LOCUS7915</name>
</gene>
<feature type="transmembrane region" description="Helical" evidence="4">
    <location>
        <begin position="86"/>
        <end position="112"/>
    </location>
</feature>
<reference evidence="6 7" key="2">
    <citation type="submission" date="2018-11" db="EMBL/GenBank/DDBJ databases">
        <authorList>
            <consortium name="Pathogen Informatics"/>
        </authorList>
    </citation>
    <scope>NUCLEOTIDE SEQUENCE [LARGE SCALE GENOMIC DNA]</scope>
    <source>
        <strain evidence="6">Dakar</strain>
        <strain evidence="7">Dakar, Senegal</strain>
    </source>
</reference>
<evidence type="ECO:0000313" key="8">
    <source>
        <dbReference type="WBParaSite" id="SCUD_0000791501-mRNA-1"/>
    </source>
</evidence>
<sequence length="255" mass="29328">MEVDNVSGITVHEPTQHYTIIFNTLVLMTLFNEFNARKIHGQRNVFSGLHRNPLFIIIWFVTFLLQALIIQFGSYAFSTKALELDQWAWCLFFGVGELVWGQVVNTVPNAIIPKCKCRKRKRPTVVGVNENAADEYIKDAIEVGEADEEEDEISPLSLGGANMGIGGRILWIRGVNRIQTQVSLCVRDDGVLRDLRFFFNLNLYICRYSFHNFFPKKIFIFFSVRKNPTLIKVITLLTIRSKSKFSPLLHFTYLS</sequence>
<name>A0A183JYV8_9TREM</name>
<dbReference type="SUPFAM" id="SSF81665">
    <property type="entry name" value="Calcium ATPase, transmembrane domain M"/>
    <property type="match status" value="1"/>
</dbReference>
<dbReference type="GO" id="GO:0005886">
    <property type="term" value="C:plasma membrane"/>
    <property type="evidence" value="ECO:0007669"/>
    <property type="project" value="TreeGrafter"/>
</dbReference>
<dbReference type="GO" id="GO:0005388">
    <property type="term" value="F:P-type calcium transporter activity"/>
    <property type="evidence" value="ECO:0007669"/>
    <property type="project" value="InterPro"/>
</dbReference>
<dbReference type="GO" id="GO:0046872">
    <property type="term" value="F:metal ion binding"/>
    <property type="evidence" value="ECO:0007669"/>
    <property type="project" value="UniProtKB-KW"/>
</dbReference>
<dbReference type="Proteomes" id="UP000279833">
    <property type="component" value="Unassembled WGS sequence"/>
</dbReference>
<evidence type="ECO:0000313" key="7">
    <source>
        <dbReference type="Proteomes" id="UP000279833"/>
    </source>
</evidence>
<dbReference type="GO" id="GO:0012505">
    <property type="term" value="C:endomembrane system"/>
    <property type="evidence" value="ECO:0007669"/>
    <property type="project" value="UniProtKB-SubCell"/>
</dbReference>
<dbReference type="AlphaFoldDB" id="A0A183JYV8"/>
<organism evidence="8">
    <name type="scientific">Schistosoma curassoni</name>
    <dbReference type="NCBI Taxonomy" id="6186"/>
    <lineage>
        <taxon>Eukaryota</taxon>
        <taxon>Metazoa</taxon>
        <taxon>Spiralia</taxon>
        <taxon>Lophotrochozoa</taxon>
        <taxon>Platyhelminthes</taxon>
        <taxon>Trematoda</taxon>
        <taxon>Digenea</taxon>
        <taxon>Strigeidida</taxon>
        <taxon>Schistosomatoidea</taxon>
        <taxon>Schistosomatidae</taxon>
        <taxon>Schistosoma</taxon>
    </lineage>
</organism>
<reference evidence="8" key="1">
    <citation type="submission" date="2016-06" db="UniProtKB">
        <authorList>
            <consortium name="WormBaseParasite"/>
        </authorList>
    </citation>
    <scope>IDENTIFICATION</scope>
</reference>
<feature type="transmembrane region" description="Helical" evidence="4">
    <location>
        <begin position="54"/>
        <end position="74"/>
    </location>
</feature>
<dbReference type="Pfam" id="PF00689">
    <property type="entry name" value="Cation_ATPase_C"/>
    <property type="match status" value="1"/>
</dbReference>